<organism evidence="4 5">
    <name type="scientific">Bartonella pachyuromydis</name>
    <dbReference type="NCBI Taxonomy" id="931097"/>
    <lineage>
        <taxon>Bacteria</taxon>
        <taxon>Pseudomonadati</taxon>
        <taxon>Pseudomonadota</taxon>
        <taxon>Alphaproteobacteria</taxon>
        <taxon>Hyphomicrobiales</taxon>
        <taxon>Bartonellaceae</taxon>
        <taxon>Bartonella</taxon>
    </lineage>
</organism>
<feature type="domain" description="Ketosynthase family 3 (KS3)" evidence="3">
    <location>
        <begin position="1"/>
        <end position="227"/>
    </location>
</feature>
<accession>A0ABP8VM01</accession>
<protein>
    <recommendedName>
        <fullName evidence="3">Ketosynthase family 3 (KS3) domain-containing protein</fullName>
    </recommendedName>
</protein>
<gene>
    <name evidence="4" type="ORF">GCM10023262_14930</name>
</gene>
<dbReference type="InterPro" id="IPR020841">
    <property type="entry name" value="PKS_Beta-ketoAc_synthase_dom"/>
</dbReference>
<evidence type="ECO:0000259" key="3">
    <source>
        <dbReference type="PROSITE" id="PS52004"/>
    </source>
</evidence>
<reference evidence="5" key="1">
    <citation type="journal article" date="2019" name="Int. J. Syst. Evol. Microbiol.">
        <title>The Global Catalogue of Microorganisms (GCM) 10K type strain sequencing project: providing services to taxonomists for standard genome sequencing and annotation.</title>
        <authorList>
            <consortium name="The Broad Institute Genomics Platform"/>
            <consortium name="The Broad Institute Genome Sequencing Center for Infectious Disease"/>
            <person name="Wu L."/>
            <person name="Ma J."/>
        </authorList>
    </citation>
    <scope>NUCLEOTIDE SEQUENCE [LARGE SCALE GENOMIC DNA]</scope>
    <source>
        <strain evidence="5">JCM 17714</strain>
    </source>
</reference>
<proteinExistence type="predicted"/>
<dbReference type="InterPro" id="IPR016039">
    <property type="entry name" value="Thiolase-like"/>
</dbReference>
<dbReference type="Gene3D" id="3.40.47.10">
    <property type="match status" value="1"/>
</dbReference>
<evidence type="ECO:0000256" key="1">
    <source>
        <dbReference type="ARBA" id="ARBA00005194"/>
    </source>
</evidence>
<evidence type="ECO:0000313" key="4">
    <source>
        <dbReference type="EMBL" id="GAA4666740.1"/>
    </source>
</evidence>
<name>A0ABP8VM01_9HYPH</name>
<comment type="pathway">
    <text evidence="1">Lipid metabolism; fatty acid biosynthesis.</text>
</comment>
<sequence length="233" mass="25104">MPQIDAKSGLIISVDFALTPLALEAFNKIHATCAYDDSIISSPSRPFCKDRNGFLFADGGGAILVTTTAPQYSVPCITGYGCVSSAFHMTDIETDGRSIRESIKQALLDAGITGNLIDHINLHASGTKQNDQAEYQALRDIIGDKLPMITAFKANHGHALGGANIIEIALTWKMMMSRMVPPTANLLPVDAYPEIPPRVQSHLSDLNIVLKTASGFSGIHAAVIMEKLHDKNF</sequence>
<dbReference type="PANTHER" id="PTHR11712:SF336">
    <property type="entry name" value="3-OXOACYL-[ACYL-CARRIER-PROTEIN] SYNTHASE, MITOCHONDRIAL"/>
    <property type="match status" value="1"/>
</dbReference>
<evidence type="ECO:0000313" key="5">
    <source>
        <dbReference type="Proteomes" id="UP001501699"/>
    </source>
</evidence>
<dbReference type="PANTHER" id="PTHR11712">
    <property type="entry name" value="POLYKETIDE SYNTHASE-RELATED"/>
    <property type="match status" value="1"/>
</dbReference>
<dbReference type="EMBL" id="BAABJA010000015">
    <property type="protein sequence ID" value="GAA4666740.1"/>
    <property type="molecule type" value="Genomic_DNA"/>
</dbReference>
<dbReference type="InterPro" id="IPR014031">
    <property type="entry name" value="Ketoacyl_synth_C"/>
</dbReference>
<keyword evidence="2" id="KW-0808">Transferase</keyword>
<dbReference type="Proteomes" id="UP001501699">
    <property type="component" value="Unassembled WGS sequence"/>
</dbReference>
<dbReference type="InterPro" id="IPR000794">
    <property type="entry name" value="Beta-ketoacyl_synthase"/>
</dbReference>
<comment type="caution">
    <text evidence="4">The sequence shown here is derived from an EMBL/GenBank/DDBJ whole genome shotgun (WGS) entry which is preliminary data.</text>
</comment>
<evidence type="ECO:0000256" key="2">
    <source>
        <dbReference type="ARBA" id="ARBA00022679"/>
    </source>
</evidence>
<dbReference type="SUPFAM" id="SSF53901">
    <property type="entry name" value="Thiolase-like"/>
    <property type="match status" value="1"/>
</dbReference>
<dbReference type="PROSITE" id="PS52004">
    <property type="entry name" value="KS3_2"/>
    <property type="match status" value="1"/>
</dbReference>
<keyword evidence="5" id="KW-1185">Reference proteome</keyword>
<dbReference type="Pfam" id="PF02801">
    <property type="entry name" value="Ketoacyl-synt_C"/>
    <property type="match status" value="1"/>
</dbReference>